<evidence type="ECO:0000259" key="4">
    <source>
        <dbReference type="Pfam" id="PF00497"/>
    </source>
</evidence>
<dbReference type="InterPro" id="IPR001638">
    <property type="entry name" value="Solute-binding_3/MltF_N"/>
</dbReference>
<sequence length="265" mass="29025">MRRVHPLKFACLALLLTAPLTAFAVGKCDRVIATGAADNPPFLWRDPENPKRLIGASADLLKAITDSLGLKLEVLYTGGPSKALEEVRSGRVDLLLDATLDVEKLAVLDFVHPPVAPLQTVAWVRHEPGFLYAGRDDLAGLRGLVVKGDSFTDAGLQLRTAPDLAQATRSLLKQEADYVLHERYSAVARLGGQGLLDEVQRLEPPVTSREMHLAVAHDSACNDPWLRGQLAIKMTELRAADVPRQLLSENLLRWRDQQSKPANTP</sequence>
<evidence type="ECO:0000256" key="1">
    <source>
        <dbReference type="ARBA" id="ARBA00010333"/>
    </source>
</evidence>
<comment type="caution">
    <text evidence="5">The sequence shown here is derived from an EMBL/GenBank/DDBJ whole genome shotgun (WGS) entry which is preliminary data.</text>
</comment>
<dbReference type="Pfam" id="PF00497">
    <property type="entry name" value="SBP_bac_3"/>
    <property type="match status" value="1"/>
</dbReference>
<dbReference type="EMBL" id="JAMYBS010000021">
    <property type="protein sequence ID" value="MCO7546203.1"/>
    <property type="molecule type" value="Genomic_DNA"/>
</dbReference>
<dbReference type="PANTHER" id="PTHR35936">
    <property type="entry name" value="MEMBRANE-BOUND LYTIC MUREIN TRANSGLYCOSYLASE F"/>
    <property type="match status" value="1"/>
</dbReference>
<dbReference type="PANTHER" id="PTHR35936:SF6">
    <property type="entry name" value="AMINO ACID ABC TRANSPORTER SUBSTRATE-BINDING PAAT FAMILY PROTEIN"/>
    <property type="match status" value="1"/>
</dbReference>
<keyword evidence="2 3" id="KW-0732">Signal</keyword>
<dbReference type="AlphaFoldDB" id="A0AA41WP85"/>
<dbReference type="Gene3D" id="3.40.190.10">
    <property type="entry name" value="Periplasmic binding protein-like II"/>
    <property type="match status" value="2"/>
</dbReference>
<evidence type="ECO:0000313" key="6">
    <source>
        <dbReference type="Proteomes" id="UP001165292"/>
    </source>
</evidence>
<proteinExistence type="inferred from homology"/>
<dbReference type="RefSeq" id="WP_253164059.1">
    <property type="nucleotide sequence ID" value="NZ_JAMYBS010000021.1"/>
</dbReference>
<feature type="domain" description="Solute-binding protein family 3/N-terminal" evidence="4">
    <location>
        <begin position="36"/>
        <end position="150"/>
    </location>
</feature>
<dbReference type="SUPFAM" id="SSF53850">
    <property type="entry name" value="Periplasmic binding protein-like II"/>
    <property type="match status" value="1"/>
</dbReference>
<accession>A0AA41WP85</accession>
<evidence type="ECO:0000313" key="5">
    <source>
        <dbReference type="EMBL" id="MCO7546203.1"/>
    </source>
</evidence>
<feature type="chain" id="PRO_5041410822" evidence="3">
    <location>
        <begin position="25"/>
        <end position="265"/>
    </location>
</feature>
<reference evidence="5" key="1">
    <citation type="submission" date="2022-06" db="EMBL/GenBank/DDBJ databases">
        <title>Detection of beta-lactamases in bacteria of animal origin.</title>
        <authorList>
            <person name="Mlynarcik P."/>
            <person name="Zdarska V."/>
            <person name="Chudobova H."/>
            <person name="Prochazkova P."/>
            <person name="Hricova K."/>
            <person name="Mezerova K."/>
            <person name="Bardon J."/>
            <person name="Dolejska M."/>
            <person name="Sukkar I."/>
            <person name="Kolar M."/>
        </authorList>
    </citation>
    <scope>NUCLEOTIDE SEQUENCE</scope>
    <source>
        <strain evidence="5">S 300-3</strain>
    </source>
</reference>
<evidence type="ECO:0000256" key="3">
    <source>
        <dbReference type="SAM" id="SignalP"/>
    </source>
</evidence>
<dbReference type="Proteomes" id="UP001165292">
    <property type="component" value="Unassembled WGS sequence"/>
</dbReference>
<name>A0AA41WP85_9GAMM</name>
<protein>
    <submittedName>
        <fullName evidence="5">Transporter substrate-binding domain-containing protein</fullName>
    </submittedName>
</protein>
<evidence type="ECO:0000256" key="2">
    <source>
        <dbReference type="ARBA" id="ARBA00022729"/>
    </source>
</evidence>
<comment type="similarity">
    <text evidence="1">Belongs to the bacterial solute-binding protein 3 family.</text>
</comment>
<organism evidence="5 6">
    <name type="scientific">Stutzerimonas nitrititolerans</name>
    <dbReference type="NCBI Taxonomy" id="2482751"/>
    <lineage>
        <taxon>Bacteria</taxon>
        <taxon>Pseudomonadati</taxon>
        <taxon>Pseudomonadota</taxon>
        <taxon>Gammaproteobacteria</taxon>
        <taxon>Pseudomonadales</taxon>
        <taxon>Pseudomonadaceae</taxon>
        <taxon>Stutzerimonas</taxon>
    </lineage>
</organism>
<gene>
    <name evidence="5" type="ORF">NJF43_15705</name>
</gene>
<feature type="signal peptide" evidence="3">
    <location>
        <begin position="1"/>
        <end position="24"/>
    </location>
</feature>